<dbReference type="InterPro" id="IPR017224">
    <property type="entry name" value="Opine_Oxase_asu/HCN_bsu"/>
</dbReference>
<evidence type="ECO:0000259" key="2">
    <source>
        <dbReference type="Pfam" id="PF04324"/>
    </source>
</evidence>
<dbReference type="PIRSF" id="PIRSF037495">
    <property type="entry name" value="Opine_OX_OoxA/HcnB"/>
    <property type="match status" value="1"/>
</dbReference>
<organism evidence="4 5">
    <name type="scientific">Litoreibacter albidus</name>
    <dbReference type="NCBI Taxonomy" id="670155"/>
    <lineage>
        <taxon>Bacteria</taxon>
        <taxon>Pseudomonadati</taxon>
        <taxon>Pseudomonadota</taxon>
        <taxon>Alphaproteobacteria</taxon>
        <taxon>Rhodobacterales</taxon>
        <taxon>Roseobacteraceae</taxon>
        <taxon>Litoreibacter</taxon>
    </lineage>
</organism>
<dbReference type="InterPro" id="IPR023753">
    <property type="entry name" value="FAD/NAD-binding_dom"/>
</dbReference>
<evidence type="ECO:0000313" key="4">
    <source>
        <dbReference type="EMBL" id="SDX34359.1"/>
    </source>
</evidence>
<dbReference type="Pfam" id="PF04324">
    <property type="entry name" value="Fer2_BFD"/>
    <property type="match status" value="1"/>
</dbReference>
<protein>
    <submittedName>
        <fullName evidence="4">NAD(P)H-nitrite reductase, large subunit</fullName>
    </submittedName>
</protein>
<dbReference type="Gene3D" id="3.50.50.60">
    <property type="entry name" value="FAD/NAD(P)-binding domain"/>
    <property type="match status" value="2"/>
</dbReference>
<dbReference type="OrthoDB" id="9801699at2"/>
<dbReference type="PRINTS" id="PR00368">
    <property type="entry name" value="FADPNR"/>
</dbReference>
<dbReference type="CDD" id="cd19946">
    <property type="entry name" value="GlpA-like_Fer2_BFD-like"/>
    <property type="match status" value="1"/>
</dbReference>
<dbReference type="Pfam" id="PF07992">
    <property type="entry name" value="Pyr_redox_2"/>
    <property type="match status" value="1"/>
</dbReference>
<gene>
    <name evidence="4" type="ORF">SAMN04488001_2968</name>
</gene>
<dbReference type="InterPro" id="IPR007419">
    <property type="entry name" value="BFD-like_2Fe2S-bd_dom"/>
</dbReference>
<feature type="domain" description="FAD/NAD(P)-binding" evidence="3">
    <location>
        <begin position="5"/>
        <end position="322"/>
    </location>
</feature>
<feature type="domain" description="BFD-like [2Fe-2S]-binding" evidence="2">
    <location>
        <begin position="377"/>
        <end position="427"/>
    </location>
</feature>
<dbReference type="Proteomes" id="UP000199441">
    <property type="component" value="Unassembled WGS sequence"/>
</dbReference>
<dbReference type="AlphaFoldDB" id="A0A1H3AZW8"/>
<name>A0A1H3AZW8_9RHOB</name>
<sequence length="472" mass="48652">MSGDYDVAIVGAGPAGGNAALAAAQHGLRVLLLDEQPAAGGQVWRAKSSAILAAPATEESTAGTSLRNRLAQSSVTHLSGARVWQMSQDDGWKLEVLQGGSSETYTAKKLVLATGAREYVQPVPGWTTPGVIGLAGATALFKQNLRAPGQRTVVCGTGPLVFYVASEIRRLGGTVAAVITPNARMDWACATPALLHRPALLARGALWVADLKLAGVPIYWQHAVTGVDGDTEVTAVEFAPLSHDWTPEASRVVIRADSLCLGNGLIPQIEAAQMLGVPLTHDAHLGGWVPRAAPDGVTDVAGLYLCGDGAGIRGAEAAVHQGTLTGLRIAADMGFDTSTARDSSRALWARAARFGRAMTALSIPRAGLARLSKDDTVVCRCEGITKAGITQEITHGAGSCNAVKSGLRAGMGPCGGKFCQTAVAQIICTETGQDVAQVAPPTARPPLCPVPLDAAAGAFDYHALPIPKPAPL</sequence>
<dbReference type="EMBL" id="FNOI01000006">
    <property type="protein sequence ID" value="SDX34359.1"/>
    <property type="molecule type" value="Genomic_DNA"/>
</dbReference>
<dbReference type="RefSeq" id="WP_089947713.1">
    <property type="nucleotide sequence ID" value="NZ_FNOI01000006.1"/>
</dbReference>
<keyword evidence="5" id="KW-1185">Reference proteome</keyword>
<reference evidence="5" key="1">
    <citation type="submission" date="2016-10" db="EMBL/GenBank/DDBJ databases">
        <authorList>
            <person name="Varghese N."/>
            <person name="Submissions S."/>
        </authorList>
    </citation>
    <scope>NUCLEOTIDE SEQUENCE [LARGE SCALE GENOMIC DNA]</scope>
    <source>
        <strain evidence="5">DSM 26922</strain>
    </source>
</reference>
<dbReference type="GO" id="GO:0016491">
    <property type="term" value="F:oxidoreductase activity"/>
    <property type="evidence" value="ECO:0007669"/>
    <property type="project" value="UniProtKB-KW"/>
</dbReference>
<dbReference type="PRINTS" id="PR00411">
    <property type="entry name" value="PNDRDTASEI"/>
</dbReference>
<evidence type="ECO:0000313" key="5">
    <source>
        <dbReference type="Proteomes" id="UP000199441"/>
    </source>
</evidence>
<dbReference type="InterPro" id="IPR041854">
    <property type="entry name" value="BFD-like_2Fe2S-bd_dom_sf"/>
</dbReference>
<dbReference type="PANTHER" id="PTHR42949:SF3">
    <property type="entry name" value="ANAEROBIC GLYCEROL-3-PHOSPHATE DEHYDROGENASE SUBUNIT B"/>
    <property type="match status" value="1"/>
</dbReference>
<accession>A0A1H3AZW8</accession>
<proteinExistence type="predicted"/>
<evidence type="ECO:0000259" key="3">
    <source>
        <dbReference type="Pfam" id="PF07992"/>
    </source>
</evidence>
<dbReference type="Gene3D" id="1.10.10.1100">
    <property type="entry name" value="BFD-like [2Fe-2S]-binding domain"/>
    <property type="match status" value="1"/>
</dbReference>
<dbReference type="STRING" id="670155.SAMN04488001_2968"/>
<dbReference type="PANTHER" id="PTHR42949">
    <property type="entry name" value="ANAEROBIC GLYCEROL-3-PHOSPHATE DEHYDROGENASE SUBUNIT B"/>
    <property type="match status" value="1"/>
</dbReference>
<dbReference type="SUPFAM" id="SSF51905">
    <property type="entry name" value="FAD/NAD(P)-binding domain"/>
    <property type="match status" value="1"/>
</dbReference>
<dbReference type="InterPro" id="IPR051691">
    <property type="entry name" value="Metab_Enz_Cyan_OpOx_G3PDH"/>
</dbReference>
<dbReference type="InterPro" id="IPR036188">
    <property type="entry name" value="FAD/NAD-bd_sf"/>
</dbReference>
<evidence type="ECO:0000256" key="1">
    <source>
        <dbReference type="ARBA" id="ARBA00023002"/>
    </source>
</evidence>
<keyword evidence="1" id="KW-0560">Oxidoreductase</keyword>